<evidence type="ECO:0000313" key="2">
    <source>
        <dbReference type="EMBL" id="MDX8037206.1"/>
    </source>
</evidence>
<evidence type="ECO:0000256" key="1">
    <source>
        <dbReference type="SAM" id="SignalP"/>
    </source>
</evidence>
<organism evidence="2 3">
    <name type="scientific">Lentzea miocenica</name>
    <dbReference type="NCBI Taxonomy" id="3095431"/>
    <lineage>
        <taxon>Bacteria</taxon>
        <taxon>Bacillati</taxon>
        <taxon>Actinomycetota</taxon>
        <taxon>Actinomycetes</taxon>
        <taxon>Pseudonocardiales</taxon>
        <taxon>Pseudonocardiaceae</taxon>
        <taxon>Lentzea</taxon>
    </lineage>
</organism>
<accession>A0ABU4TG85</accession>
<reference evidence="2 3" key="1">
    <citation type="submission" date="2023-11" db="EMBL/GenBank/DDBJ databases">
        <title>Lentzea sokolovensis, sp. nov., Lentzea kristufkii, sp. nov., and Lentzea miocenensis, sp. nov., rare actinobacteria from Sokolov Coal Basin, Miocene lacustrine sediment, Czech Republic.</title>
        <authorList>
            <person name="Lara A."/>
            <person name="Kotroba L."/>
            <person name="Nouioui I."/>
            <person name="Neumann-Schaal M."/>
            <person name="Mast Y."/>
            <person name="Chronakova A."/>
        </authorList>
    </citation>
    <scope>NUCLEOTIDE SEQUENCE [LARGE SCALE GENOMIC DNA]</scope>
    <source>
        <strain evidence="2 3">BCCO 10_0856</strain>
    </source>
</reference>
<protein>
    <recommendedName>
        <fullName evidence="4">Secreted protein</fullName>
    </recommendedName>
</protein>
<feature type="chain" id="PRO_5045175486" description="Secreted protein" evidence="1">
    <location>
        <begin position="19"/>
        <end position="298"/>
    </location>
</feature>
<dbReference type="Proteomes" id="UP001285521">
    <property type="component" value="Unassembled WGS sequence"/>
</dbReference>
<proteinExistence type="predicted"/>
<sequence length="298" mass="31907">MWILLAVAAALAGAVVIAMPGQDEEPAAPLRTATVKERVQQFSAALREDAAYRPPSEDERRKFVDALTTLSAGQPDDVPRTTGALQQLGMSVEQGTDSQTGRAYVLVASEPNAERGWGLYVIDLSRPARLAVQVPHPANDLRTDEIGLELFRRVPGTVLAVSGTHRAVSNGAGDAAHRTDSMFHTLAVKHSDLGLPQVQLHGFGDNSLSSADVVVSSGAGSAVTAHRRIADGLDRVLRVCRAWSRDCGELEGRRNKQGGVAAERGVPFVHLETSRTVRDDAERWQEIVKVAAEALGDD</sequence>
<reference evidence="2 3" key="2">
    <citation type="submission" date="2023-11" db="EMBL/GenBank/DDBJ databases">
        <authorList>
            <person name="Lara A.C."/>
            <person name="Chronakova A."/>
        </authorList>
    </citation>
    <scope>NUCLEOTIDE SEQUENCE [LARGE SCALE GENOMIC DNA]</scope>
    <source>
        <strain evidence="2 3">BCCO 10_0856</strain>
    </source>
</reference>
<comment type="caution">
    <text evidence="2">The sequence shown here is derived from an EMBL/GenBank/DDBJ whole genome shotgun (WGS) entry which is preliminary data.</text>
</comment>
<evidence type="ECO:0000313" key="3">
    <source>
        <dbReference type="Proteomes" id="UP001285521"/>
    </source>
</evidence>
<feature type="signal peptide" evidence="1">
    <location>
        <begin position="1"/>
        <end position="18"/>
    </location>
</feature>
<dbReference type="RefSeq" id="WP_319972206.1">
    <property type="nucleotide sequence ID" value="NZ_JAXAVW010000059.1"/>
</dbReference>
<dbReference type="EMBL" id="JAXAVW010000059">
    <property type="protein sequence ID" value="MDX8037206.1"/>
    <property type="molecule type" value="Genomic_DNA"/>
</dbReference>
<name>A0ABU4TG85_9PSEU</name>
<evidence type="ECO:0008006" key="4">
    <source>
        <dbReference type="Google" id="ProtNLM"/>
    </source>
</evidence>
<keyword evidence="1" id="KW-0732">Signal</keyword>
<gene>
    <name evidence="2" type="ORF">SK803_44035</name>
</gene>
<keyword evidence="3" id="KW-1185">Reference proteome</keyword>